<feature type="non-terminal residue" evidence="2">
    <location>
        <position position="1"/>
    </location>
</feature>
<sequence length="69" mass="7832">DPRTLEPHYALLPVWMLHTRWKEQDFLFAMNGQTGKLIGDLPVDKGRVAAWFAGISIPLMILTALIMLL</sequence>
<gene>
    <name evidence="2" type="ORF">GUH15_31155</name>
</gene>
<accession>A0A8I0HDI8</accession>
<keyword evidence="1" id="KW-0472">Membrane</keyword>
<keyword evidence="1" id="KW-1133">Transmembrane helix</keyword>
<comment type="caution">
    <text evidence="2">The sequence shown here is derived from an EMBL/GenBank/DDBJ whole genome shotgun (WGS) entry which is preliminary data.</text>
</comment>
<feature type="transmembrane region" description="Helical" evidence="1">
    <location>
        <begin position="48"/>
        <end position="68"/>
    </location>
</feature>
<keyword evidence="1" id="KW-0812">Transmembrane</keyword>
<organism evidence="2 3">
    <name type="scientific">Xanthomonas citri pv. citri</name>
    <dbReference type="NCBI Taxonomy" id="611301"/>
    <lineage>
        <taxon>Bacteria</taxon>
        <taxon>Pseudomonadati</taxon>
        <taxon>Pseudomonadota</taxon>
        <taxon>Gammaproteobacteria</taxon>
        <taxon>Lysobacterales</taxon>
        <taxon>Lysobacteraceae</taxon>
        <taxon>Xanthomonas</taxon>
    </lineage>
</organism>
<dbReference type="Proteomes" id="UP000653002">
    <property type="component" value="Unassembled WGS sequence"/>
</dbReference>
<proteinExistence type="predicted"/>
<protein>
    <submittedName>
        <fullName evidence="2">Uncharacterized protein</fullName>
    </submittedName>
</protein>
<evidence type="ECO:0000313" key="2">
    <source>
        <dbReference type="EMBL" id="MBD4340424.1"/>
    </source>
</evidence>
<dbReference type="EMBL" id="JAABFR010002585">
    <property type="protein sequence ID" value="MBD4340424.1"/>
    <property type="molecule type" value="Genomic_DNA"/>
</dbReference>
<name>A0A8I0HDI8_XANCI</name>
<reference evidence="2" key="1">
    <citation type="submission" date="2020-01" db="EMBL/GenBank/DDBJ databases">
        <authorList>
            <person name="Richard D."/>
        </authorList>
    </citation>
    <scope>NUCLEOTIDE SEQUENCE</scope>
    <source>
        <strain evidence="2">JP541</strain>
    </source>
</reference>
<evidence type="ECO:0000313" key="3">
    <source>
        <dbReference type="Proteomes" id="UP000653002"/>
    </source>
</evidence>
<evidence type="ECO:0000256" key="1">
    <source>
        <dbReference type="SAM" id="Phobius"/>
    </source>
</evidence>
<dbReference type="AlphaFoldDB" id="A0A8I0HDI8"/>